<reference evidence="4" key="1">
    <citation type="journal article" date="2022" name="Front. Microbiol.">
        <title>Mirubactin C rescues the lethal effect of cell wall biosynthesis mutations in Bacillus subtilis.</title>
        <authorList>
            <person name="Kepplinger B."/>
            <person name="Wen X."/>
            <person name="Tyler A.R."/>
            <person name="Kim B.Y."/>
            <person name="Brown J."/>
            <person name="Banks P."/>
            <person name="Dashti Y."/>
            <person name="Mackenzie E.S."/>
            <person name="Wills C."/>
            <person name="Kawai Y."/>
            <person name="Waldron K.J."/>
            <person name="Allenby N.E.E."/>
            <person name="Wu L.J."/>
            <person name="Hall M.J."/>
            <person name="Errington J."/>
        </authorList>
    </citation>
    <scope>NUCLEOTIDE SEQUENCE</scope>
    <source>
        <strain evidence="4">MDA8-470</strain>
    </source>
</reference>
<evidence type="ECO:0000313" key="5">
    <source>
        <dbReference type="Proteomes" id="UP001164963"/>
    </source>
</evidence>
<organism evidence="4 5">
    <name type="scientific">Streptomyces drozdowiczii</name>
    <dbReference type="NCBI Taxonomy" id="202862"/>
    <lineage>
        <taxon>Bacteria</taxon>
        <taxon>Bacillati</taxon>
        <taxon>Actinomycetota</taxon>
        <taxon>Actinomycetes</taxon>
        <taxon>Kitasatosporales</taxon>
        <taxon>Streptomycetaceae</taxon>
        <taxon>Streptomyces</taxon>
    </lineage>
</organism>
<evidence type="ECO:0000256" key="1">
    <source>
        <dbReference type="SAM" id="MobiDB-lite"/>
    </source>
</evidence>
<dbReference type="EMBL" id="CP098740">
    <property type="protein sequence ID" value="UZK55651.1"/>
    <property type="molecule type" value="Genomic_DNA"/>
</dbReference>
<sequence length="230" mass="22818">MSRTKTAAPPHQGGAPGTPGPTPVAPPRALKQRRRRPALIALSLALTAVGGLSGALLFTATGERTDVLAVSHEVAAGEVIEDGDLTEVSISLDPALKPVKAADRGSVVGKRAAVALTPGALLARDQYTATSLLKQGDTLVGVATKPSQRPTSGLFPGRKVLIVSTPGENDEAADAPPQTIAATVVAVGDPADATGVATIDVAVPATDGPALAARAATGRVAIVVKSGSGS</sequence>
<feature type="region of interest" description="Disordered" evidence="1">
    <location>
        <begin position="1"/>
        <end position="32"/>
    </location>
</feature>
<proteinExistence type="predicted"/>
<dbReference type="Proteomes" id="UP001164963">
    <property type="component" value="Chromosome"/>
</dbReference>
<dbReference type="InterPro" id="IPR013974">
    <property type="entry name" value="SAF"/>
</dbReference>
<evidence type="ECO:0000256" key="2">
    <source>
        <dbReference type="SAM" id="Phobius"/>
    </source>
</evidence>
<feature type="domain" description="SAF" evidence="3">
    <location>
        <begin position="66"/>
        <end position="123"/>
    </location>
</feature>
<dbReference type="RefSeq" id="WP_265543471.1">
    <property type="nucleotide sequence ID" value="NZ_CP098740.1"/>
</dbReference>
<keyword evidence="5" id="KW-1185">Reference proteome</keyword>
<keyword evidence="2" id="KW-1133">Transmembrane helix</keyword>
<keyword evidence="2" id="KW-0812">Transmembrane</keyword>
<evidence type="ECO:0000259" key="3">
    <source>
        <dbReference type="Pfam" id="PF08666"/>
    </source>
</evidence>
<protein>
    <submittedName>
        <fullName evidence="4">SAF domain-containing protein</fullName>
    </submittedName>
</protein>
<feature type="compositionally biased region" description="Low complexity" evidence="1">
    <location>
        <begin position="1"/>
        <end position="13"/>
    </location>
</feature>
<evidence type="ECO:0000313" key="4">
    <source>
        <dbReference type="EMBL" id="UZK55651.1"/>
    </source>
</evidence>
<dbReference type="CDD" id="cd11614">
    <property type="entry name" value="SAF_CpaB_FlgA_like"/>
    <property type="match status" value="1"/>
</dbReference>
<feature type="transmembrane region" description="Helical" evidence="2">
    <location>
        <begin position="38"/>
        <end position="58"/>
    </location>
</feature>
<accession>A0ABY6PV37</accession>
<dbReference type="Pfam" id="PF08666">
    <property type="entry name" value="SAF"/>
    <property type="match status" value="1"/>
</dbReference>
<gene>
    <name evidence="4" type="ORF">NEH16_17325</name>
</gene>
<keyword evidence="2" id="KW-0472">Membrane</keyword>
<name>A0ABY6PV37_9ACTN</name>